<feature type="domain" description="Exonuclease" evidence="9">
    <location>
        <begin position="140"/>
        <end position="320"/>
    </location>
</feature>
<evidence type="ECO:0000256" key="2">
    <source>
        <dbReference type="ARBA" id="ARBA00022722"/>
    </source>
</evidence>
<dbReference type="GO" id="GO:0008296">
    <property type="term" value="F:3'-5'-DNA exonuclease activity"/>
    <property type="evidence" value="ECO:0007669"/>
    <property type="project" value="TreeGrafter"/>
</dbReference>
<dbReference type="GO" id="GO:0009536">
    <property type="term" value="C:plastid"/>
    <property type="evidence" value="ECO:0007669"/>
    <property type="project" value="EnsemblPlants"/>
</dbReference>
<reference evidence="10" key="1">
    <citation type="submission" date="2021-01" db="UniProtKB">
        <authorList>
            <consortium name="EnsemblPlants"/>
        </authorList>
    </citation>
    <scope>IDENTIFICATION</scope>
</reference>
<keyword evidence="4" id="KW-0378">Hydrolase</keyword>
<evidence type="ECO:0000256" key="5">
    <source>
        <dbReference type="ARBA" id="ARBA00022839"/>
    </source>
</evidence>
<name>A0A7N1A7X0_KALFE</name>
<dbReference type="AlphaFoldDB" id="A0A7N1A7X0"/>
<keyword evidence="2" id="KW-0540">Nuclease</keyword>
<keyword evidence="3" id="KW-0479">Metal-binding</keyword>
<dbReference type="InterPro" id="IPR040393">
    <property type="entry name" value="TREX1/2"/>
</dbReference>
<evidence type="ECO:0000256" key="4">
    <source>
        <dbReference type="ARBA" id="ARBA00022801"/>
    </source>
</evidence>
<evidence type="ECO:0000256" key="8">
    <source>
        <dbReference type="SAM" id="MobiDB-lite"/>
    </source>
</evidence>
<dbReference type="PANTHER" id="PTHR13058">
    <property type="entry name" value="THREE PRIME REPAIR EXONUCLEASE 1, 2"/>
    <property type="match status" value="1"/>
</dbReference>
<feature type="region of interest" description="Disordered" evidence="8">
    <location>
        <begin position="73"/>
        <end position="92"/>
    </location>
</feature>
<evidence type="ECO:0000256" key="3">
    <source>
        <dbReference type="ARBA" id="ARBA00022723"/>
    </source>
</evidence>
<evidence type="ECO:0000256" key="6">
    <source>
        <dbReference type="ARBA" id="ARBA00022842"/>
    </source>
</evidence>
<sequence length="340" mass="38631">MRLRICPTRSRWAITMFFSIAQVPKCKLHTLATTYWGSFHQLSRTCRRNSGFKLVEASTYDVQGENSRRWVRRTLSTKSEGRNKTQKSNKPTNIGREILEAKVLTSKVKNVNTIETLEIRTICDIQQQISDKNDIASLVTTLVFDLETSGCHRQKDRIIEIAIQDISGGENSTFQTLVNPNCKVLNSHVHGITTNMVNRPEVPRMEELVPILLQYVKRRQKPGGYVMLVAHNARVFDVPFLINEIARCSVDIPSDWLFMDTLPLARELMKAGGHSSKMSVSLQSLREHYQIPLVGSAHRAMSDVNTLALILQRMTFDMQLPVSGLLERCFKASDLMDAKK</sequence>
<keyword evidence="5" id="KW-0269">Exonuclease</keyword>
<dbReference type="Gene3D" id="3.30.420.10">
    <property type="entry name" value="Ribonuclease H-like superfamily/Ribonuclease H"/>
    <property type="match status" value="1"/>
</dbReference>
<dbReference type="FunFam" id="3.30.420.10:FF:000081">
    <property type="entry name" value="Exonuclease DPD1 chloroplastic/mitochondrial"/>
    <property type="match status" value="1"/>
</dbReference>
<evidence type="ECO:0000256" key="7">
    <source>
        <dbReference type="ARBA" id="ARBA00025769"/>
    </source>
</evidence>
<proteinExistence type="inferred from homology"/>
<dbReference type="Proteomes" id="UP000594263">
    <property type="component" value="Unplaced"/>
</dbReference>
<dbReference type="GO" id="GO:0046872">
    <property type="term" value="F:metal ion binding"/>
    <property type="evidence" value="ECO:0007669"/>
    <property type="project" value="UniProtKB-KW"/>
</dbReference>
<evidence type="ECO:0000313" key="11">
    <source>
        <dbReference type="Proteomes" id="UP000594263"/>
    </source>
</evidence>
<dbReference type="GO" id="GO:0006308">
    <property type="term" value="P:DNA catabolic process"/>
    <property type="evidence" value="ECO:0007669"/>
    <property type="project" value="EnsemblPlants"/>
</dbReference>
<dbReference type="Pfam" id="PF00929">
    <property type="entry name" value="RNase_T"/>
    <property type="match status" value="1"/>
</dbReference>
<dbReference type="PANTHER" id="PTHR13058:SF19">
    <property type="entry name" value="LD40940P"/>
    <property type="match status" value="1"/>
</dbReference>
<evidence type="ECO:0000313" key="10">
    <source>
        <dbReference type="EnsemblPlants" id="Kaladp1071s0012.1.v1.1"/>
    </source>
</evidence>
<evidence type="ECO:0000256" key="1">
    <source>
        <dbReference type="ARBA" id="ARBA00001946"/>
    </source>
</evidence>
<organism evidence="10 11">
    <name type="scientific">Kalanchoe fedtschenkoi</name>
    <name type="common">Lavender scallops</name>
    <name type="synonym">South American air plant</name>
    <dbReference type="NCBI Taxonomy" id="63787"/>
    <lineage>
        <taxon>Eukaryota</taxon>
        <taxon>Viridiplantae</taxon>
        <taxon>Streptophyta</taxon>
        <taxon>Embryophyta</taxon>
        <taxon>Tracheophyta</taxon>
        <taxon>Spermatophyta</taxon>
        <taxon>Magnoliopsida</taxon>
        <taxon>eudicotyledons</taxon>
        <taxon>Gunneridae</taxon>
        <taxon>Pentapetalae</taxon>
        <taxon>Saxifragales</taxon>
        <taxon>Crassulaceae</taxon>
        <taxon>Kalanchoe</taxon>
    </lineage>
</organism>
<accession>A0A7N1A7X0</accession>
<dbReference type="OMA" id="IPPDWLF"/>
<dbReference type="Gramene" id="Kaladp1071s0012.1.v1.1">
    <property type="protein sequence ID" value="Kaladp1071s0012.1.v1.1"/>
    <property type="gene ID" value="Kaladp1071s0012.v1.1"/>
</dbReference>
<dbReference type="EnsemblPlants" id="Kaladp1071s0012.1.v1.1">
    <property type="protein sequence ID" value="Kaladp1071s0012.1.v1.1"/>
    <property type="gene ID" value="Kaladp1071s0012.v1.1"/>
</dbReference>
<comment type="similarity">
    <text evidence="7">Belongs to the exonuclease superfamily. TREX family.</text>
</comment>
<dbReference type="SMART" id="SM00479">
    <property type="entry name" value="EXOIII"/>
    <property type="match status" value="1"/>
</dbReference>
<dbReference type="SUPFAM" id="SSF53098">
    <property type="entry name" value="Ribonuclease H-like"/>
    <property type="match status" value="1"/>
</dbReference>
<keyword evidence="11" id="KW-1185">Reference proteome</keyword>
<evidence type="ECO:0000259" key="9">
    <source>
        <dbReference type="SMART" id="SM00479"/>
    </source>
</evidence>
<comment type="cofactor">
    <cofactor evidence="1">
        <name>Mg(2+)</name>
        <dbReference type="ChEBI" id="CHEBI:18420"/>
    </cofactor>
</comment>
<dbReference type="GO" id="GO:0005739">
    <property type="term" value="C:mitochondrion"/>
    <property type="evidence" value="ECO:0007669"/>
    <property type="project" value="EnsemblPlants"/>
</dbReference>
<dbReference type="GO" id="GO:0003676">
    <property type="term" value="F:nucleic acid binding"/>
    <property type="evidence" value="ECO:0007669"/>
    <property type="project" value="InterPro"/>
</dbReference>
<dbReference type="InterPro" id="IPR036397">
    <property type="entry name" value="RNaseH_sf"/>
</dbReference>
<dbReference type="InterPro" id="IPR012337">
    <property type="entry name" value="RNaseH-like_sf"/>
</dbReference>
<dbReference type="CDD" id="cd06127">
    <property type="entry name" value="DEDDh"/>
    <property type="match status" value="1"/>
</dbReference>
<dbReference type="InterPro" id="IPR013520">
    <property type="entry name" value="Ribonucl_H"/>
</dbReference>
<keyword evidence="6" id="KW-0460">Magnesium</keyword>
<protein>
    <recommendedName>
        <fullName evidence="9">Exonuclease domain-containing protein</fullName>
    </recommendedName>
</protein>